<dbReference type="PANTHER" id="PTHR12677:SF59">
    <property type="entry name" value="GOLGI APPARATUS MEMBRANE PROTEIN TVP38-RELATED"/>
    <property type="match status" value="1"/>
</dbReference>
<dbReference type="Pfam" id="PF09335">
    <property type="entry name" value="VTT_dom"/>
    <property type="match status" value="1"/>
</dbReference>
<feature type="transmembrane region" description="Helical" evidence="6">
    <location>
        <begin position="207"/>
        <end position="227"/>
    </location>
</feature>
<evidence type="ECO:0000256" key="4">
    <source>
        <dbReference type="ARBA" id="ARBA00022989"/>
    </source>
</evidence>
<dbReference type="AlphaFoldDB" id="A0A2S6I9E7"/>
<evidence type="ECO:0000256" key="2">
    <source>
        <dbReference type="ARBA" id="ARBA00022475"/>
    </source>
</evidence>
<dbReference type="OrthoDB" id="9812980at2"/>
<comment type="caution">
    <text evidence="8">The sequence shown here is derived from an EMBL/GenBank/DDBJ whole genome shotgun (WGS) entry which is preliminary data.</text>
</comment>
<proteinExistence type="inferred from homology"/>
<gene>
    <name evidence="8" type="ORF">CLV84_1072</name>
</gene>
<protein>
    <recommendedName>
        <fullName evidence="6">TVP38/TMEM64 family membrane protein</fullName>
    </recommendedName>
</protein>
<accession>A0A2S6I9E7</accession>
<sequence>MSKEKTSKLQIIIYSVSALVLVGSVASYFIFPGFQSGVQEAYDVVSSGNNQRITEYVMQFGFWGPLVVILIMTVQMFLIVVPSWLLMIIAVLAYGPWWGGLLSVVAVTVASTIGYSIGMGLSEASLSKLVGNKSQAKLSETVTKYGSGAVVLFRLAPFLSNDAISFVAGMLKMGYVRFILATLAGIIPLTVLIAFFSQDIEQLKNILVWVGGIGLGLYLIYLAYQYFTNKRD</sequence>
<feature type="transmembrane region" description="Helical" evidence="6">
    <location>
        <begin position="66"/>
        <end position="94"/>
    </location>
</feature>
<organism evidence="8 9">
    <name type="scientific">Neolewinella xylanilytica</name>
    <dbReference type="NCBI Taxonomy" id="1514080"/>
    <lineage>
        <taxon>Bacteria</taxon>
        <taxon>Pseudomonadati</taxon>
        <taxon>Bacteroidota</taxon>
        <taxon>Saprospiria</taxon>
        <taxon>Saprospirales</taxon>
        <taxon>Lewinellaceae</taxon>
        <taxon>Neolewinella</taxon>
    </lineage>
</organism>
<dbReference type="RefSeq" id="WP_104418681.1">
    <property type="nucleotide sequence ID" value="NZ_PTJC01000005.1"/>
</dbReference>
<evidence type="ECO:0000256" key="6">
    <source>
        <dbReference type="RuleBase" id="RU366058"/>
    </source>
</evidence>
<feature type="transmembrane region" description="Helical" evidence="6">
    <location>
        <begin position="101"/>
        <end position="121"/>
    </location>
</feature>
<comment type="subcellular location">
    <subcellularLocation>
        <location evidence="1 6">Cell membrane</location>
        <topology evidence="1 6">Multi-pass membrane protein</topology>
    </subcellularLocation>
</comment>
<dbReference type="InterPro" id="IPR015414">
    <property type="entry name" value="TMEM64"/>
</dbReference>
<dbReference type="EMBL" id="PTJC01000005">
    <property type="protein sequence ID" value="PPK88108.1"/>
    <property type="molecule type" value="Genomic_DNA"/>
</dbReference>
<evidence type="ECO:0000256" key="3">
    <source>
        <dbReference type="ARBA" id="ARBA00022692"/>
    </source>
</evidence>
<evidence type="ECO:0000313" key="8">
    <source>
        <dbReference type="EMBL" id="PPK88108.1"/>
    </source>
</evidence>
<feature type="domain" description="VTT" evidence="7">
    <location>
        <begin position="81"/>
        <end position="197"/>
    </location>
</feature>
<feature type="transmembrane region" description="Helical" evidence="6">
    <location>
        <begin position="175"/>
        <end position="195"/>
    </location>
</feature>
<reference evidence="8 9" key="1">
    <citation type="submission" date="2018-02" db="EMBL/GenBank/DDBJ databases">
        <title>Genomic Encyclopedia of Archaeal and Bacterial Type Strains, Phase II (KMG-II): from individual species to whole genera.</title>
        <authorList>
            <person name="Goeker M."/>
        </authorList>
    </citation>
    <scope>NUCLEOTIDE SEQUENCE [LARGE SCALE GENOMIC DNA]</scope>
    <source>
        <strain evidence="8 9">DSM 29526</strain>
    </source>
</reference>
<evidence type="ECO:0000256" key="5">
    <source>
        <dbReference type="ARBA" id="ARBA00023136"/>
    </source>
</evidence>
<dbReference type="InterPro" id="IPR032816">
    <property type="entry name" value="VTT_dom"/>
</dbReference>
<dbReference type="Proteomes" id="UP000237662">
    <property type="component" value="Unassembled WGS sequence"/>
</dbReference>
<keyword evidence="3 6" id="KW-0812">Transmembrane</keyword>
<keyword evidence="4 6" id="KW-1133">Transmembrane helix</keyword>
<dbReference type="GO" id="GO:0005886">
    <property type="term" value="C:plasma membrane"/>
    <property type="evidence" value="ECO:0007669"/>
    <property type="project" value="UniProtKB-SubCell"/>
</dbReference>
<keyword evidence="9" id="KW-1185">Reference proteome</keyword>
<feature type="transmembrane region" description="Helical" evidence="6">
    <location>
        <begin position="12"/>
        <end position="31"/>
    </location>
</feature>
<evidence type="ECO:0000259" key="7">
    <source>
        <dbReference type="Pfam" id="PF09335"/>
    </source>
</evidence>
<evidence type="ECO:0000256" key="1">
    <source>
        <dbReference type="ARBA" id="ARBA00004651"/>
    </source>
</evidence>
<name>A0A2S6I9E7_9BACT</name>
<keyword evidence="5 6" id="KW-0472">Membrane</keyword>
<dbReference type="PANTHER" id="PTHR12677">
    <property type="entry name" value="GOLGI APPARATUS MEMBRANE PROTEIN TVP38-RELATED"/>
    <property type="match status" value="1"/>
</dbReference>
<comment type="similarity">
    <text evidence="6">Belongs to the TVP38/TMEM64 family.</text>
</comment>
<evidence type="ECO:0000313" key="9">
    <source>
        <dbReference type="Proteomes" id="UP000237662"/>
    </source>
</evidence>
<keyword evidence="2 6" id="KW-1003">Cell membrane</keyword>